<evidence type="ECO:0000256" key="2">
    <source>
        <dbReference type="ARBA" id="ARBA00000711"/>
    </source>
</evidence>
<dbReference type="InterPro" id="IPR027417">
    <property type="entry name" value="P-loop_NTPase"/>
</dbReference>
<keyword evidence="11 19" id="KW-0808">Transferase</keyword>
<evidence type="ECO:0000256" key="7">
    <source>
        <dbReference type="ARBA" id="ARBA00007490"/>
    </source>
</evidence>
<proteinExistence type="inferred from homology"/>
<dbReference type="EC" id="2.7.7.62" evidence="9"/>
<evidence type="ECO:0000256" key="14">
    <source>
        <dbReference type="ARBA" id="ARBA00022840"/>
    </source>
</evidence>
<dbReference type="GO" id="GO:0008820">
    <property type="term" value="F:cobinamide phosphate guanylyltransferase activity"/>
    <property type="evidence" value="ECO:0007669"/>
    <property type="project" value="UniProtKB-EC"/>
</dbReference>
<dbReference type="GO" id="GO:0005525">
    <property type="term" value="F:GTP binding"/>
    <property type="evidence" value="ECO:0007669"/>
    <property type="project" value="UniProtKB-KW"/>
</dbReference>
<evidence type="ECO:0000256" key="10">
    <source>
        <dbReference type="ARBA" id="ARBA00022573"/>
    </source>
</evidence>
<dbReference type="AlphaFoldDB" id="A0A174A6E5"/>
<accession>A0A174A6E5</accession>
<evidence type="ECO:0000256" key="11">
    <source>
        <dbReference type="ARBA" id="ARBA00022679"/>
    </source>
</evidence>
<evidence type="ECO:0000256" key="12">
    <source>
        <dbReference type="ARBA" id="ARBA00022741"/>
    </source>
</evidence>
<evidence type="ECO:0000256" key="13">
    <source>
        <dbReference type="ARBA" id="ARBA00022777"/>
    </source>
</evidence>
<protein>
    <recommendedName>
        <fullName evidence="16">Adenosylcobinamide kinase</fullName>
        <ecNumber evidence="8">2.7.1.156</ecNumber>
        <ecNumber evidence="9">2.7.7.62</ecNumber>
    </recommendedName>
    <alternativeName>
        <fullName evidence="17">Adenosylcobinamide-phosphate guanylyltransferase</fullName>
    </alternativeName>
</protein>
<comment type="catalytic activity">
    <reaction evidence="2">
        <text>adenosylcob(III)inamide phosphate + GTP + H(+) = adenosylcob(III)inamide-GDP + diphosphate</text>
        <dbReference type="Rhea" id="RHEA:22712"/>
        <dbReference type="ChEBI" id="CHEBI:15378"/>
        <dbReference type="ChEBI" id="CHEBI:33019"/>
        <dbReference type="ChEBI" id="CHEBI:37565"/>
        <dbReference type="ChEBI" id="CHEBI:58502"/>
        <dbReference type="ChEBI" id="CHEBI:60487"/>
        <dbReference type="EC" id="2.7.7.62"/>
    </reaction>
</comment>
<gene>
    <name evidence="19" type="primary">cobU_1</name>
    <name evidence="18" type="synonym">cobU_2</name>
    <name evidence="18" type="ORF">ERS852395_00731</name>
    <name evidence="19" type="ORF">ERS852476_01213</name>
    <name evidence="20" type="ORF">ERS852569_00739</name>
</gene>
<keyword evidence="13 19" id="KW-0418">Kinase</keyword>
<evidence type="ECO:0000256" key="1">
    <source>
        <dbReference type="ARBA" id="ARBA00000312"/>
    </source>
</evidence>
<sequence>MEMIIGGAYQGKTEYARKQYPQLRWSDGGSVTEEELMNAQGVTGFQQYIRSELENGKDVSDLAEKIICKNPDIVLVSQEVGYGVVPVDAFDRKYREAVGRVCTKLAAYSHKVTRVICGIGTVIKDD</sequence>
<evidence type="ECO:0000313" key="23">
    <source>
        <dbReference type="Proteomes" id="UP000095762"/>
    </source>
</evidence>
<dbReference type="UniPathway" id="UPA00148">
    <property type="reaction ID" value="UER00236"/>
</dbReference>
<comment type="pathway">
    <text evidence="6">Cofactor biosynthesis; adenosylcobalamin biosynthesis; adenosylcobalamin from cob(II)yrinate a,c-diamide: step 5/7.</text>
</comment>
<comment type="catalytic activity">
    <reaction evidence="3">
        <text>adenosylcob(III)inamide + GTP = adenosylcob(III)inamide phosphate + GDP + H(+)</text>
        <dbReference type="Rhea" id="RHEA:15765"/>
        <dbReference type="ChEBI" id="CHEBI:2480"/>
        <dbReference type="ChEBI" id="CHEBI:15378"/>
        <dbReference type="ChEBI" id="CHEBI:37565"/>
        <dbReference type="ChEBI" id="CHEBI:58189"/>
        <dbReference type="ChEBI" id="CHEBI:58502"/>
        <dbReference type="EC" id="2.7.1.156"/>
    </reaction>
</comment>
<evidence type="ECO:0000256" key="3">
    <source>
        <dbReference type="ARBA" id="ARBA00001522"/>
    </source>
</evidence>
<dbReference type="EMBL" id="CZBP01000004">
    <property type="protein sequence ID" value="CUP78075.1"/>
    <property type="molecule type" value="Genomic_DNA"/>
</dbReference>
<evidence type="ECO:0000313" key="20">
    <source>
        <dbReference type="EMBL" id="CUP78075.1"/>
    </source>
</evidence>
<comment type="function">
    <text evidence="4">Catalyzes ATP-dependent phosphorylation of adenosylcobinamide and addition of GMP to adenosylcobinamide phosphate.</text>
</comment>
<evidence type="ECO:0000256" key="16">
    <source>
        <dbReference type="ARBA" id="ARBA00029570"/>
    </source>
</evidence>
<keyword evidence="10" id="KW-0169">Cobalamin biosynthesis</keyword>
<evidence type="ECO:0000256" key="5">
    <source>
        <dbReference type="ARBA" id="ARBA00004692"/>
    </source>
</evidence>
<evidence type="ECO:0000313" key="22">
    <source>
        <dbReference type="Proteomes" id="UP000095645"/>
    </source>
</evidence>
<dbReference type="Proteomes" id="UP000095762">
    <property type="component" value="Unassembled WGS sequence"/>
</dbReference>
<evidence type="ECO:0000256" key="4">
    <source>
        <dbReference type="ARBA" id="ARBA00003889"/>
    </source>
</evidence>
<name>A0A174A6E5_9FIRM</name>
<evidence type="ECO:0000256" key="8">
    <source>
        <dbReference type="ARBA" id="ARBA00012016"/>
    </source>
</evidence>
<evidence type="ECO:0000256" key="15">
    <source>
        <dbReference type="ARBA" id="ARBA00023134"/>
    </source>
</evidence>
<dbReference type="Proteomes" id="UP000095447">
    <property type="component" value="Unassembled WGS sequence"/>
</dbReference>
<dbReference type="EC" id="2.7.1.156" evidence="8"/>
<dbReference type="EMBL" id="CYZP01000008">
    <property type="protein sequence ID" value="CUN83877.1"/>
    <property type="molecule type" value="Genomic_DNA"/>
</dbReference>
<evidence type="ECO:0000313" key="18">
    <source>
        <dbReference type="EMBL" id="CUN58037.1"/>
    </source>
</evidence>
<evidence type="ECO:0000313" key="19">
    <source>
        <dbReference type="EMBL" id="CUN83877.1"/>
    </source>
</evidence>
<dbReference type="RefSeq" id="WP_022381052.1">
    <property type="nucleotide sequence ID" value="NZ_CYZA01000003.1"/>
</dbReference>
<dbReference type="Pfam" id="PF02283">
    <property type="entry name" value="CobU"/>
    <property type="match status" value="1"/>
</dbReference>
<comment type="catalytic activity">
    <reaction evidence="1">
        <text>adenosylcob(III)inamide + ATP = adenosylcob(III)inamide phosphate + ADP + H(+)</text>
        <dbReference type="Rhea" id="RHEA:15769"/>
        <dbReference type="ChEBI" id="CHEBI:2480"/>
        <dbReference type="ChEBI" id="CHEBI:15378"/>
        <dbReference type="ChEBI" id="CHEBI:30616"/>
        <dbReference type="ChEBI" id="CHEBI:58502"/>
        <dbReference type="ChEBI" id="CHEBI:456216"/>
        <dbReference type="EC" id="2.7.1.156"/>
    </reaction>
</comment>
<keyword evidence="12" id="KW-0547">Nucleotide-binding</keyword>
<dbReference type="GO" id="GO:0009236">
    <property type="term" value="P:cobalamin biosynthetic process"/>
    <property type="evidence" value="ECO:0007669"/>
    <property type="project" value="UniProtKB-UniPathway"/>
</dbReference>
<dbReference type="GO" id="GO:0005524">
    <property type="term" value="F:ATP binding"/>
    <property type="evidence" value="ECO:0007669"/>
    <property type="project" value="UniProtKB-KW"/>
</dbReference>
<keyword evidence="14" id="KW-0067">ATP-binding</keyword>
<evidence type="ECO:0000256" key="6">
    <source>
        <dbReference type="ARBA" id="ARBA00005159"/>
    </source>
</evidence>
<comment type="similarity">
    <text evidence="7">Belongs to the CobU/CobP family.</text>
</comment>
<evidence type="ECO:0000256" key="17">
    <source>
        <dbReference type="ARBA" id="ARBA00030571"/>
    </source>
</evidence>
<dbReference type="InterPro" id="IPR003203">
    <property type="entry name" value="CobU/CobP"/>
</dbReference>
<dbReference type="PANTHER" id="PTHR34848">
    <property type="match status" value="1"/>
</dbReference>
<dbReference type="SUPFAM" id="SSF52540">
    <property type="entry name" value="P-loop containing nucleoside triphosphate hydrolases"/>
    <property type="match status" value="1"/>
</dbReference>
<dbReference type="EMBL" id="CYZA01000003">
    <property type="protein sequence ID" value="CUN58037.1"/>
    <property type="molecule type" value="Genomic_DNA"/>
</dbReference>
<reference evidence="21 22" key="1">
    <citation type="submission" date="2015-09" db="EMBL/GenBank/DDBJ databases">
        <authorList>
            <consortium name="Pathogen Informatics"/>
        </authorList>
    </citation>
    <scope>NUCLEOTIDE SEQUENCE [LARGE SCALE GENOMIC DNA]</scope>
    <source>
        <strain evidence="18 21">2789STDY5608838</strain>
        <strain evidence="19 22">2789STDY5834861</strain>
        <strain evidence="20 23">2789STDY5834957</strain>
    </source>
</reference>
<evidence type="ECO:0000256" key="9">
    <source>
        <dbReference type="ARBA" id="ARBA00012523"/>
    </source>
</evidence>
<evidence type="ECO:0000313" key="21">
    <source>
        <dbReference type="Proteomes" id="UP000095447"/>
    </source>
</evidence>
<dbReference type="Proteomes" id="UP000095645">
    <property type="component" value="Unassembled WGS sequence"/>
</dbReference>
<dbReference type="GO" id="GO:0043752">
    <property type="term" value="F:adenosylcobinamide kinase activity"/>
    <property type="evidence" value="ECO:0007669"/>
    <property type="project" value="UniProtKB-EC"/>
</dbReference>
<keyword evidence="15" id="KW-0342">GTP-binding</keyword>
<dbReference type="PANTHER" id="PTHR34848:SF1">
    <property type="entry name" value="BIFUNCTIONAL ADENOSYLCOBALAMIN BIOSYNTHESIS PROTEIN COBU"/>
    <property type="match status" value="1"/>
</dbReference>
<organism evidence="19 22">
    <name type="scientific">Blautia obeum</name>
    <dbReference type="NCBI Taxonomy" id="40520"/>
    <lineage>
        <taxon>Bacteria</taxon>
        <taxon>Bacillati</taxon>
        <taxon>Bacillota</taxon>
        <taxon>Clostridia</taxon>
        <taxon>Lachnospirales</taxon>
        <taxon>Lachnospiraceae</taxon>
        <taxon>Blautia</taxon>
    </lineage>
</organism>
<dbReference type="Gene3D" id="3.40.50.300">
    <property type="entry name" value="P-loop containing nucleotide triphosphate hydrolases"/>
    <property type="match status" value="1"/>
</dbReference>
<comment type="pathway">
    <text evidence="5">Cofactor biosynthesis; adenosylcobalamin biosynthesis; adenosylcobalamin from cob(II)yrinate a,c-diamide: step 6/7.</text>
</comment>